<sequence>MYFHQSGIAQQQRRQQLTTENRRCQSRDRPSWLSSNEQPTPLTIGGLFASDLATMHNQPGLYNLYRDGFGNAPNDPKGNFSISRLIRRTIDMALVDIRRHPCILNGFKLKIQNEDTQCKPTKGMKILFDIMSGKVPKLALFGAVCSNVNEPLAMTAKYFKMVQLSYTETHPKFTVDKDSYSFFYSVVPAFRNINVAQIHLLKTFDWRRVGIIVQRDDARYALPQEEVQSALETKYSIKVEASVGFSHRKSNIHDELTTLKKLDVRIFIGFFNETAASEIFCQASKLGLTKEVHVWFLASFSTGEWWKENRSNCTDRELADALNGHFMFSFAPLRTDRGRTISHKDVRYFRKRYLRHVCPRNAAISPRCAAFKFGGYVYDGVWTLAVALEKLVVDIAKQRSQKFEALGTVRFDNNQRQGLIKIAQFQRISDENYVKVGEFDAANENFYLNYNKTVWNGSVAPTDRIDFLIETRHVDFIVFFVMCAVTTTGIVVAFWFLFMNIYFRNHR</sequence>
<evidence type="ECO:0000256" key="9">
    <source>
        <dbReference type="SAM" id="MobiDB-lite"/>
    </source>
</evidence>
<dbReference type="PRINTS" id="PR01176">
    <property type="entry name" value="GABABRECEPTR"/>
</dbReference>
<dbReference type="OMA" id="YQTENIF"/>
<reference evidence="13" key="1">
    <citation type="submission" date="2022-11" db="UniProtKB">
        <authorList>
            <consortium name="WormBaseParasite"/>
        </authorList>
    </citation>
    <scope>IDENTIFICATION</scope>
</reference>
<evidence type="ECO:0000259" key="11">
    <source>
        <dbReference type="Pfam" id="PF01094"/>
    </source>
</evidence>
<evidence type="ECO:0000256" key="1">
    <source>
        <dbReference type="ARBA" id="ARBA00004370"/>
    </source>
</evidence>
<dbReference type="InterPro" id="IPR028082">
    <property type="entry name" value="Peripla_BP_I"/>
</dbReference>
<keyword evidence="12" id="KW-1185">Reference proteome</keyword>
<evidence type="ECO:0000256" key="7">
    <source>
        <dbReference type="ARBA" id="ARBA00023180"/>
    </source>
</evidence>
<feature type="domain" description="Receptor ligand binding region" evidence="11">
    <location>
        <begin position="89"/>
        <end position="394"/>
    </location>
</feature>
<dbReference type="GO" id="GO:0038039">
    <property type="term" value="C:G protein-coupled receptor heterodimeric complex"/>
    <property type="evidence" value="ECO:0007669"/>
    <property type="project" value="TreeGrafter"/>
</dbReference>
<evidence type="ECO:0000256" key="2">
    <source>
        <dbReference type="ARBA" id="ARBA00022692"/>
    </source>
</evidence>
<evidence type="ECO:0000313" key="12">
    <source>
        <dbReference type="Proteomes" id="UP000887565"/>
    </source>
</evidence>
<dbReference type="CDD" id="cd06366">
    <property type="entry name" value="PBP1_GABAb_receptor"/>
    <property type="match status" value="1"/>
</dbReference>
<keyword evidence="8" id="KW-0807">Transducer</keyword>
<evidence type="ECO:0000256" key="6">
    <source>
        <dbReference type="ARBA" id="ARBA00023170"/>
    </source>
</evidence>
<evidence type="ECO:0000256" key="3">
    <source>
        <dbReference type="ARBA" id="ARBA00022989"/>
    </source>
</evidence>
<comment type="subcellular location">
    <subcellularLocation>
        <location evidence="1">Membrane</location>
    </subcellularLocation>
</comment>
<organism evidence="12 13">
    <name type="scientific">Romanomermis culicivorax</name>
    <name type="common">Nematode worm</name>
    <dbReference type="NCBI Taxonomy" id="13658"/>
    <lineage>
        <taxon>Eukaryota</taxon>
        <taxon>Metazoa</taxon>
        <taxon>Ecdysozoa</taxon>
        <taxon>Nematoda</taxon>
        <taxon>Enoplea</taxon>
        <taxon>Dorylaimia</taxon>
        <taxon>Mermithida</taxon>
        <taxon>Mermithoidea</taxon>
        <taxon>Mermithidae</taxon>
        <taxon>Romanomermis</taxon>
    </lineage>
</organism>
<evidence type="ECO:0000256" key="10">
    <source>
        <dbReference type="SAM" id="Phobius"/>
    </source>
</evidence>
<evidence type="ECO:0000256" key="5">
    <source>
        <dbReference type="ARBA" id="ARBA00023136"/>
    </source>
</evidence>
<evidence type="ECO:0000256" key="4">
    <source>
        <dbReference type="ARBA" id="ARBA00023040"/>
    </source>
</evidence>
<dbReference type="AlphaFoldDB" id="A0A915IDX1"/>
<dbReference type="Proteomes" id="UP000887565">
    <property type="component" value="Unplaced"/>
</dbReference>
<dbReference type="PANTHER" id="PTHR10519:SF74">
    <property type="entry name" value="GAMMA-AMINOBUTYRIC ACID TYPE B RECEPTOR SUBUNIT 2"/>
    <property type="match status" value="1"/>
</dbReference>
<feature type="transmembrane region" description="Helical" evidence="10">
    <location>
        <begin position="476"/>
        <end position="503"/>
    </location>
</feature>
<dbReference type="GO" id="GO:0004965">
    <property type="term" value="F:G protein-coupled GABA receptor activity"/>
    <property type="evidence" value="ECO:0007669"/>
    <property type="project" value="InterPro"/>
</dbReference>
<dbReference type="WBParaSite" id="nRc.2.0.1.t11396-RA">
    <property type="protein sequence ID" value="nRc.2.0.1.t11396-RA"/>
    <property type="gene ID" value="nRc.2.0.1.g11396"/>
</dbReference>
<name>A0A915IDX1_ROMCU</name>
<evidence type="ECO:0000256" key="8">
    <source>
        <dbReference type="ARBA" id="ARBA00023224"/>
    </source>
</evidence>
<dbReference type="SUPFAM" id="SSF53822">
    <property type="entry name" value="Periplasmic binding protein-like I"/>
    <property type="match status" value="1"/>
</dbReference>
<keyword evidence="4" id="KW-0297">G-protein coupled receptor</keyword>
<keyword evidence="6" id="KW-0675">Receptor</keyword>
<dbReference type="GO" id="GO:0007214">
    <property type="term" value="P:gamma-aminobutyric acid signaling pathway"/>
    <property type="evidence" value="ECO:0007669"/>
    <property type="project" value="TreeGrafter"/>
</dbReference>
<keyword evidence="2 10" id="KW-0812">Transmembrane</keyword>
<keyword evidence="3 10" id="KW-1133">Transmembrane helix</keyword>
<evidence type="ECO:0000313" key="13">
    <source>
        <dbReference type="WBParaSite" id="nRc.2.0.1.t11396-RA"/>
    </source>
</evidence>
<proteinExistence type="predicted"/>
<feature type="compositionally biased region" description="Basic and acidic residues" evidence="9">
    <location>
        <begin position="20"/>
        <end position="30"/>
    </location>
</feature>
<dbReference type="Gene3D" id="3.40.50.2300">
    <property type="match status" value="2"/>
</dbReference>
<protein>
    <submittedName>
        <fullName evidence="13">Receptor ligand binding region domain-containing protein</fullName>
    </submittedName>
</protein>
<dbReference type="Pfam" id="PF01094">
    <property type="entry name" value="ANF_receptor"/>
    <property type="match status" value="1"/>
</dbReference>
<keyword evidence="5 10" id="KW-0472">Membrane</keyword>
<dbReference type="PANTHER" id="PTHR10519">
    <property type="entry name" value="GABA-B RECEPTOR"/>
    <property type="match status" value="1"/>
</dbReference>
<feature type="region of interest" description="Disordered" evidence="9">
    <location>
        <begin position="1"/>
        <end position="38"/>
    </location>
</feature>
<accession>A0A915IDX1</accession>
<keyword evidence="7" id="KW-0325">Glycoprotein</keyword>
<dbReference type="InterPro" id="IPR001828">
    <property type="entry name" value="ANF_lig-bd_rcpt"/>
</dbReference>
<dbReference type="InterPro" id="IPR002455">
    <property type="entry name" value="GPCR3_GABA-B"/>
</dbReference>